<evidence type="ECO:0000313" key="2">
    <source>
        <dbReference type="Proteomes" id="UP001055307"/>
    </source>
</evidence>
<evidence type="ECO:0000313" key="1">
    <source>
        <dbReference type="EMBL" id="GJD41280.1"/>
    </source>
</evidence>
<protein>
    <submittedName>
        <fullName evidence="1">Uncharacterized protein</fullName>
    </submittedName>
</protein>
<dbReference type="RefSeq" id="WP_238254170.1">
    <property type="nucleotide sequence ID" value="NZ_BPQF01000019.1"/>
</dbReference>
<dbReference type="Proteomes" id="UP001055307">
    <property type="component" value="Unassembled WGS sequence"/>
</dbReference>
<comment type="caution">
    <text evidence="1">The sequence shown here is derived from an EMBL/GenBank/DDBJ whole genome shotgun (WGS) entry which is preliminary data.</text>
</comment>
<accession>A0AAV4ZBM0</accession>
<dbReference type="EMBL" id="BPQF01000019">
    <property type="protein sequence ID" value="GJD41280.1"/>
    <property type="molecule type" value="Genomic_DNA"/>
</dbReference>
<reference evidence="1" key="2">
    <citation type="submission" date="2021-08" db="EMBL/GenBank/DDBJ databases">
        <authorList>
            <person name="Tani A."/>
            <person name="Ola A."/>
            <person name="Ogura Y."/>
            <person name="Katsura K."/>
            <person name="Hayashi T."/>
        </authorList>
    </citation>
    <scope>NUCLEOTIDE SEQUENCE</scope>
    <source>
        <strain evidence="1">DSM 21893</strain>
    </source>
</reference>
<proteinExistence type="predicted"/>
<keyword evidence="2" id="KW-1185">Reference proteome</keyword>
<organism evidence="1 2">
    <name type="scientific">Methylobacterium bullatum</name>
    <dbReference type="NCBI Taxonomy" id="570505"/>
    <lineage>
        <taxon>Bacteria</taxon>
        <taxon>Pseudomonadati</taxon>
        <taxon>Pseudomonadota</taxon>
        <taxon>Alphaproteobacteria</taxon>
        <taxon>Hyphomicrobiales</taxon>
        <taxon>Methylobacteriaceae</taxon>
        <taxon>Methylobacterium</taxon>
    </lineage>
</organism>
<reference evidence="1" key="1">
    <citation type="journal article" date="2016" name="Front. Microbiol.">
        <title>Genome Sequence of the Piezophilic, Mesophilic Sulfate-Reducing Bacterium Desulfovibrio indicus J2T.</title>
        <authorList>
            <person name="Cao J."/>
            <person name="Maignien L."/>
            <person name="Shao Z."/>
            <person name="Alain K."/>
            <person name="Jebbar M."/>
        </authorList>
    </citation>
    <scope>NUCLEOTIDE SEQUENCE</scope>
    <source>
        <strain evidence="1">DSM 21893</strain>
    </source>
</reference>
<name>A0AAV4ZBM0_9HYPH</name>
<sequence length="84" mass="9386">MTPYEAAAIVRQTADEMRLKPGMARLAIEIAARAIERGRHFTDAEKLEHLRAALLEDGDDVEGTDRLVEALAEKTDILQIRAEQ</sequence>
<dbReference type="AlphaFoldDB" id="A0AAV4ZBM0"/>
<gene>
    <name evidence="1" type="ORF">OICFNHDK_3763</name>
</gene>